<dbReference type="Proteomes" id="UP000234329">
    <property type="component" value="Unassembled WGS sequence"/>
</dbReference>
<comment type="caution">
    <text evidence="1">The sequence shown here is derived from an EMBL/GenBank/DDBJ whole genome shotgun (WGS) entry which is preliminary data.</text>
</comment>
<protein>
    <submittedName>
        <fullName evidence="1">Uncharacterized protein</fullName>
    </submittedName>
</protein>
<dbReference type="InParanoid" id="A0A2I1DLN3"/>
<gene>
    <name evidence="1" type="ORF">B1757_07405</name>
</gene>
<name>A0A2I1DLN3_9PROT</name>
<dbReference type="OrthoDB" id="9814432at2"/>
<proteinExistence type="predicted"/>
<accession>A0A2I1DLN3</accession>
<sequence length="76" mass="8691">MFKWLLLAGFVGVLFYIWRKKQRPARQRPEVESLVRCSRCGRYVSAHNALRSAEGNYRCSEHASPYAGQQNAGDSD</sequence>
<reference evidence="1 2" key="1">
    <citation type="submission" date="2017-03" db="EMBL/GenBank/DDBJ databases">
        <title>Draft genime sequence of the acidophilic sulfur-oxidizing bacterium Acidithiobacillus sp. SH, isolated from seawater.</title>
        <authorList>
            <person name="Sharmin S."/>
            <person name="Tokuhisa M."/>
            <person name="Kanao T."/>
            <person name="Kamimura K."/>
        </authorList>
    </citation>
    <scope>NUCLEOTIDE SEQUENCE [LARGE SCALE GENOMIC DNA]</scope>
    <source>
        <strain evidence="1 2">SH</strain>
    </source>
</reference>
<dbReference type="EMBL" id="MXAV01000033">
    <property type="protein sequence ID" value="PKY10779.1"/>
    <property type="molecule type" value="Genomic_DNA"/>
</dbReference>
<keyword evidence="2" id="KW-1185">Reference proteome</keyword>
<dbReference type="AlphaFoldDB" id="A0A2I1DLN3"/>
<evidence type="ECO:0000313" key="2">
    <source>
        <dbReference type="Proteomes" id="UP000234329"/>
    </source>
</evidence>
<evidence type="ECO:0000313" key="1">
    <source>
        <dbReference type="EMBL" id="PKY10779.1"/>
    </source>
</evidence>
<organism evidence="1 2">
    <name type="scientific">Acidithiobacillus marinus</name>
    <dbReference type="NCBI Taxonomy" id="187490"/>
    <lineage>
        <taxon>Bacteria</taxon>
        <taxon>Pseudomonadati</taxon>
        <taxon>Pseudomonadota</taxon>
        <taxon>Acidithiobacillia</taxon>
        <taxon>Acidithiobacillales</taxon>
        <taxon>Acidithiobacillaceae</taxon>
        <taxon>Acidithiobacillus</taxon>
    </lineage>
</organism>
<dbReference type="RefSeq" id="WP_101537713.1">
    <property type="nucleotide sequence ID" value="NZ_MXAV01000033.1"/>
</dbReference>